<keyword evidence="1" id="KW-1133">Transmembrane helix</keyword>
<evidence type="ECO:0000313" key="3">
    <source>
        <dbReference type="Proteomes" id="UP001185015"/>
    </source>
</evidence>
<keyword evidence="1" id="KW-0812">Transmembrane</keyword>
<proteinExistence type="predicted"/>
<accession>A0AA90TXW6</accession>
<dbReference type="AlphaFoldDB" id="A0AA90TXW6"/>
<gene>
    <name evidence="2" type="ORF">J2750_000491</name>
</gene>
<evidence type="ECO:0000256" key="1">
    <source>
        <dbReference type="SAM" id="Phobius"/>
    </source>
</evidence>
<dbReference type="Proteomes" id="UP001185015">
    <property type="component" value="Unassembled WGS sequence"/>
</dbReference>
<name>A0AA90TXW6_9EURY</name>
<dbReference type="EMBL" id="JAVDQI010000001">
    <property type="protein sequence ID" value="MDR6222059.1"/>
    <property type="molecule type" value="Genomic_DNA"/>
</dbReference>
<sequence length="113" mass="12439">MSTKRKCHEVWKDHNDPIFTNNIYDIESCDITVASSITIEDLTLEVQLLQIALMIGSYSVPADLYGIERIPVIINSMDIFITIAGVFLLNLIAGVYPAQRAAGLDPVEAISSN</sequence>
<keyword evidence="1" id="KW-0472">Membrane</keyword>
<reference evidence="2 3" key="1">
    <citation type="submission" date="2023-07" db="EMBL/GenBank/DDBJ databases">
        <title>Genomic Encyclopedia of Type Strains, Phase IV (KMG-IV): sequencing the most valuable type-strain genomes for metagenomic binning, comparative biology and taxonomic classification.</title>
        <authorList>
            <person name="Goeker M."/>
        </authorList>
    </citation>
    <scope>NUCLEOTIDE SEQUENCE [LARGE SCALE GENOMIC DNA]</scope>
    <source>
        <strain evidence="2 3">DSM 17273</strain>
    </source>
</reference>
<keyword evidence="2" id="KW-0449">Lipoprotein</keyword>
<protein>
    <submittedName>
        <fullName evidence="2">ABC-type lipoprotein release transport system permease subunit</fullName>
    </submittedName>
</protein>
<dbReference type="RefSeq" id="WP_270096148.1">
    <property type="nucleotide sequence ID" value="NZ_JAQFFK010000003.1"/>
</dbReference>
<evidence type="ECO:0000313" key="2">
    <source>
        <dbReference type="EMBL" id="MDR6222059.1"/>
    </source>
</evidence>
<organism evidence="2 3">
    <name type="scientific">Methanococcoides alaskense</name>
    <dbReference type="NCBI Taxonomy" id="325778"/>
    <lineage>
        <taxon>Archaea</taxon>
        <taxon>Methanobacteriati</taxon>
        <taxon>Methanobacteriota</taxon>
        <taxon>Stenosarchaea group</taxon>
        <taxon>Methanomicrobia</taxon>
        <taxon>Methanosarcinales</taxon>
        <taxon>Methanosarcinaceae</taxon>
        <taxon>Methanococcoides</taxon>
    </lineage>
</organism>
<comment type="caution">
    <text evidence="2">The sequence shown here is derived from an EMBL/GenBank/DDBJ whole genome shotgun (WGS) entry which is preliminary data.</text>
</comment>
<keyword evidence="3" id="KW-1185">Reference proteome</keyword>
<feature type="transmembrane region" description="Helical" evidence="1">
    <location>
        <begin position="79"/>
        <end position="98"/>
    </location>
</feature>